<evidence type="ECO:0000259" key="13">
    <source>
        <dbReference type="Pfam" id="PF10590"/>
    </source>
</evidence>
<feature type="domain" description="Pyridoxine 5'-phosphate oxidase dimerisation C-terminal" evidence="13">
    <location>
        <begin position="171"/>
        <end position="212"/>
    </location>
</feature>
<dbReference type="GO" id="GO:0010181">
    <property type="term" value="F:FMN binding"/>
    <property type="evidence" value="ECO:0007669"/>
    <property type="project" value="UniProtKB-UniRule"/>
</dbReference>
<evidence type="ECO:0000256" key="4">
    <source>
        <dbReference type="ARBA" id="ARBA00022643"/>
    </source>
</evidence>
<organism evidence="14">
    <name type="scientific">uncultured Thermomicrobiales bacterium</name>
    <dbReference type="NCBI Taxonomy" id="1645740"/>
    <lineage>
        <taxon>Bacteria</taxon>
        <taxon>Pseudomonadati</taxon>
        <taxon>Thermomicrobiota</taxon>
        <taxon>Thermomicrobia</taxon>
        <taxon>Thermomicrobiales</taxon>
        <taxon>environmental samples</taxon>
    </lineage>
</organism>
<sequence length="212" mass="23953">MTIADLRKDYTRAGLDEADADPDPFAQFERWFAEAQAAGVLEPNAMTLATATPDGQPSARIVLMKGFDANGLVFYTNYESQKGAELAVNPRAALLFYWGELERQVRLVGPVSRVSREEAERYFRGRPPGSRIGSAASRQSRPIPDRAALEREVARLDALHPDGDVPLPPFWGGYRLIPERFEFWQGRPSRLHDRLRYLRRDDGSWAIARLLP</sequence>
<feature type="binding site" evidence="10">
    <location>
        <position position="184"/>
    </location>
    <ligand>
        <name>FMN</name>
        <dbReference type="ChEBI" id="CHEBI:58210"/>
    </ligand>
</feature>
<feature type="binding site" evidence="10">
    <location>
        <position position="82"/>
    </location>
    <ligand>
        <name>FMN</name>
        <dbReference type="ChEBI" id="CHEBI:58210"/>
    </ligand>
</feature>
<dbReference type="Pfam" id="PF01243">
    <property type="entry name" value="PNPOx_N"/>
    <property type="match status" value="1"/>
</dbReference>
<keyword evidence="4 10" id="KW-0288">FMN</keyword>
<dbReference type="HAMAP" id="MF_01629">
    <property type="entry name" value="PdxH"/>
    <property type="match status" value="1"/>
</dbReference>
<evidence type="ECO:0000259" key="12">
    <source>
        <dbReference type="Pfam" id="PF01243"/>
    </source>
</evidence>
<evidence type="ECO:0000256" key="8">
    <source>
        <dbReference type="NCBIfam" id="TIGR00558"/>
    </source>
</evidence>
<gene>
    <name evidence="14" type="ORF">AVDCRST_MAG73-4192</name>
</gene>
<evidence type="ECO:0000256" key="7">
    <source>
        <dbReference type="ARBA" id="ARBA00060587"/>
    </source>
</evidence>
<dbReference type="EMBL" id="CADCWE010000269">
    <property type="protein sequence ID" value="CAA9566145.1"/>
    <property type="molecule type" value="Genomic_DNA"/>
</dbReference>
<evidence type="ECO:0000256" key="1">
    <source>
        <dbReference type="ARBA" id="ARBA00007301"/>
    </source>
</evidence>
<dbReference type="AlphaFoldDB" id="A0A6J4V5R9"/>
<evidence type="ECO:0000256" key="2">
    <source>
        <dbReference type="ARBA" id="ARBA00011738"/>
    </source>
</evidence>
<feature type="region of interest" description="Disordered" evidence="11">
    <location>
        <begin position="125"/>
        <end position="144"/>
    </location>
</feature>
<dbReference type="InterPro" id="IPR011576">
    <property type="entry name" value="Pyridox_Oxase_N"/>
</dbReference>
<dbReference type="FunFam" id="2.30.110.10:FF:000020">
    <property type="entry name" value="PNPO isoform 11"/>
    <property type="match status" value="1"/>
</dbReference>
<feature type="binding site" evidence="9">
    <location>
        <position position="65"/>
    </location>
    <ligand>
        <name>substrate</name>
    </ligand>
</feature>
<dbReference type="Pfam" id="PF10590">
    <property type="entry name" value="PNP_phzG_C"/>
    <property type="match status" value="1"/>
</dbReference>
<dbReference type="PANTHER" id="PTHR10851:SF0">
    <property type="entry name" value="PYRIDOXINE-5'-PHOSPHATE OXIDASE"/>
    <property type="match status" value="1"/>
</dbReference>
<dbReference type="InterPro" id="IPR000659">
    <property type="entry name" value="Pyridox_Oxase"/>
</dbReference>
<comment type="pathway">
    <text evidence="7">Cofactor metabolism.</text>
</comment>
<feature type="binding site" evidence="10">
    <location>
        <begin position="139"/>
        <end position="140"/>
    </location>
    <ligand>
        <name>FMN</name>
        <dbReference type="ChEBI" id="CHEBI:58210"/>
    </ligand>
</feature>
<dbReference type="EC" id="1.4.3.5" evidence="8"/>
<dbReference type="InterPro" id="IPR019740">
    <property type="entry name" value="Pyridox_Oxase_CS"/>
</dbReference>
<comment type="subunit">
    <text evidence="2">Homodimer.</text>
</comment>
<dbReference type="PANTHER" id="PTHR10851">
    <property type="entry name" value="PYRIDOXINE-5-PHOSPHATE OXIDASE"/>
    <property type="match status" value="1"/>
</dbReference>
<evidence type="ECO:0000313" key="14">
    <source>
        <dbReference type="EMBL" id="CAA9566145.1"/>
    </source>
</evidence>
<dbReference type="PROSITE" id="PS01064">
    <property type="entry name" value="PYRIDOX_OXIDASE"/>
    <property type="match status" value="1"/>
</dbReference>
<evidence type="ECO:0000256" key="10">
    <source>
        <dbReference type="PIRSR" id="PIRSR000190-2"/>
    </source>
</evidence>
<feature type="binding site" evidence="10">
    <location>
        <begin position="75"/>
        <end position="76"/>
    </location>
    <ligand>
        <name>FMN</name>
        <dbReference type="ChEBI" id="CHEBI:58210"/>
    </ligand>
</feature>
<dbReference type="GO" id="GO:0008615">
    <property type="term" value="P:pyridoxine biosynthetic process"/>
    <property type="evidence" value="ECO:0007669"/>
    <property type="project" value="UniProtKB-UniRule"/>
</dbReference>
<dbReference type="InterPro" id="IPR019576">
    <property type="entry name" value="Pyridoxamine_oxidase_dimer_C"/>
</dbReference>
<dbReference type="PIRSF" id="PIRSF000190">
    <property type="entry name" value="Pyd_amn-ph_oxd"/>
    <property type="match status" value="1"/>
</dbReference>
<dbReference type="InterPro" id="IPR012349">
    <property type="entry name" value="Split_barrel_FMN-bd"/>
</dbReference>
<proteinExistence type="inferred from homology"/>
<evidence type="ECO:0000256" key="6">
    <source>
        <dbReference type="ARBA" id="ARBA00023096"/>
    </source>
</evidence>
<feature type="binding site" evidence="9">
    <location>
        <begin position="190"/>
        <end position="192"/>
    </location>
    <ligand>
        <name>substrate</name>
    </ligand>
</feature>
<accession>A0A6J4V5R9</accession>
<reference evidence="14" key="1">
    <citation type="submission" date="2020-02" db="EMBL/GenBank/DDBJ databases">
        <authorList>
            <person name="Meier V. D."/>
        </authorList>
    </citation>
    <scope>NUCLEOTIDE SEQUENCE</scope>
    <source>
        <strain evidence="14">AVDCRST_MAG73</strain>
    </source>
</reference>
<comment type="similarity">
    <text evidence="1">Belongs to the pyridoxamine 5'-phosphate oxidase family.</text>
</comment>
<dbReference type="SUPFAM" id="SSF50475">
    <property type="entry name" value="FMN-binding split barrel"/>
    <property type="match status" value="1"/>
</dbReference>
<dbReference type="Gene3D" id="2.30.110.10">
    <property type="entry name" value="Electron Transport, Fmn-binding Protein, Chain A"/>
    <property type="match status" value="1"/>
</dbReference>
<feature type="binding site" evidence="10">
    <location>
        <position position="104"/>
    </location>
    <ligand>
        <name>FMN</name>
        <dbReference type="ChEBI" id="CHEBI:58210"/>
    </ligand>
</feature>
<keyword evidence="6" id="KW-0664">Pyridoxine biosynthesis</keyword>
<protein>
    <recommendedName>
        <fullName evidence="8">Pyridoxamine 5'-phosphate oxidase</fullName>
        <ecNumber evidence="8">1.4.3.5</ecNumber>
    </recommendedName>
</protein>
<keyword evidence="3" id="KW-0285">Flavoprotein</keyword>
<feature type="binding site" evidence="10">
    <location>
        <position position="194"/>
    </location>
    <ligand>
        <name>FMN</name>
        <dbReference type="ChEBI" id="CHEBI:58210"/>
    </ligand>
</feature>
<feature type="binding site" evidence="9">
    <location>
        <begin position="7"/>
        <end position="10"/>
    </location>
    <ligand>
        <name>substrate</name>
    </ligand>
</feature>
<evidence type="ECO:0000256" key="3">
    <source>
        <dbReference type="ARBA" id="ARBA00022630"/>
    </source>
</evidence>
<comment type="cofactor">
    <cofactor evidence="10">
        <name>FMN</name>
        <dbReference type="ChEBI" id="CHEBI:58210"/>
    </cofactor>
    <text evidence="10">Binds 1 FMN per subunit.</text>
</comment>
<feature type="domain" description="Pyridoxamine 5'-phosphate oxidase N-terminal" evidence="12">
    <location>
        <begin position="34"/>
        <end position="157"/>
    </location>
</feature>
<dbReference type="NCBIfam" id="TIGR00558">
    <property type="entry name" value="pdxH"/>
    <property type="match status" value="1"/>
</dbReference>
<name>A0A6J4V5R9_9BACT</name>
<feature type="binding site" evidence="9">
    <location>
        <position position="130"/>
    </location>
    <ligand>
        <name>substrate</name>
    </ligand>
</feature>
<dbReference type="NCBIfam" id="NF004231">
    <property type="entry name" value="PRK05679.1"/>
    <property type="match status" value="1"/>
</dbReference>
<keyword evidence="5 14" id="KW-0560">Oxidoreductase</keyword>
<evidence type="ECO:0000256" key="9">
    <source>
        <dbReference type="PIRSR" id="PIRSR000190-1"/>
    </source>
</evidence>
<feature type="binding site" evidence="9">
    <location>
        <position position="126"/>
    </location>
    <ligand>
        <name>substrate</name>
    </ligand>
</feature>
<evidence type="ECO:0000256" key="11">
    <source>
        <dbReference type="SAM" id="MobiDB-lite"/>
    </source>
</evidence>
<dbReference type="GO" id="GO:0004733">
    <property type="term" value="F:pyridoxamine phosphate oxidase activity"/>
    <property type="evidence" value="ECO:0007669"/>
    <property type="project" value="UniProtKB-UniRule"/>
</dbReference>
<feature type="binding site" evidence="10">
    <location>
        <begin position="60"/>
        <end position="65"/>
    </location>
    <ligand>
        <name>FMN</name>
        <dbReference type="ChEBI" id="CHEBI:58210"/>
    </ligand>
</feature>
<feature type="binding site" evidence="9">
    <location>
        <position position="122"/>
    </location>
    <ligand>
        <name>substrate</name>
    </ligand>
</feature>
<evidence type="ECO:0000256" key="5">
    <source>
        <dbReference type="ARBA" id="ARBA00023002"/>
    </source>
</evidence>